<dbReference type="PANTHER" id="PTHR35561">
    <property type="entry name" value="RNA 2',3'-CYCLIC PHOSPHODIESTERASE"/>
    <property type="match status" value="1"/>
</dbReference>
<dbReference type="RefSeq" id="WP_343889550.1">
    <property type="nucleotide sequence ID" value="NZ_BAAAEH010000022.1"/>
</dbReference>
<dbReference type="NCBIfam" id="TIGR02258">
    <property type="entry name" value="2_5_ligase"/>
    <property type="match status" value="1"/>
</dbReference>
<proteinExistence type="inferred from homology"/>
<feature type="active site" description="Proton acceptor" evidence="2">
    <location>
        <position position="121"/>
    </location>
</feature>
<reference evidence="3 4" key="1">
    <citation type="submission" date="2024-05" db="EMBL/GenBank/DDBJ databases">
        <authorList>
            <person name="Liu Q."/>
            <person name="Xin Y.-H."/>
        </authorList>
    </citation>
    <scope>NUCLEOTIDE SEQUENCE [LARGE SCALE GENOMIC DNA]</scope>
    <source>
        <strain evidence="3 4">CGMCC 1.10181</strain>
    </source>
</reference>
<dbReference type="EC" id="3.1.4.58" evidence="2"/>
<evidence type="ECO:0000313" key="3">
    <source>
        <dbReference type="EMBL" id="MEN2789672.1"/>
    </source>
</evidence>
<dbReference type="EMBL" id="JBDIME010000005">
    <property type="protein sequence ID" value="MEN2789672.1"/>
    <property type="molecule type" value="Genomic_DNA"/>
</dbReference>
<gene>
    <name evidence="3" type="primary">thpR</name>
    <name evidence="3" type="ORF">ABC974_08550</name>
</gene>
<dbReference type="PANTHER" id="PTHR35561:SF1">
    <property type="entry name" value="RNA 2',3'-CYCLIC PHOSPHODIESTERASE"/>
    <property type="match status" value="1"/>
</dbReference>
<dbReference type="InterPro" id="IPR009097">
    <property type="entry name" value="Cyclic_Pdiesterase"/>
</dbReference>
<comment type="caution">
    <text evidence="3">The sequence shown here is derived from an EMBL/GenBank/DDBJ whole genome shotgun (WGS) entry which is preliminary data.</text>
</comment>
<feature type="active site" description="Proton donor" evidence="2">
    <location>
        <position position="37"/>
    </location>
</feature>
<dbReference type="Pfam" id="PF13563">
    <property type="entry name" value="2_5_RNA_ligase2"/>
    <property type="match status" value="1"/>
</dbReference>
<feature type="short sequence motif" description="HXTX 2" evidence="2">
    <location>
        <begin position="121"/>
        <end position="124"/>
    </location>
</feature>
<dbReference type="SUPFAM" id="SSF55144">
    <property type="entry name" value="LigT-like"/>
    <property type="match status" value="1"/>
</dbReference>
<dbReference type="HAMAP" id="MF_01940">
    <property type="entry name" value="RNA_CPDase"/>
    <property type="match status" value="1"/>
</dbReference>
<comment type="function">
    <text evidence="2">Hydrolyzes RNA 2',3'-cyclic phosphodiester to an RNA 2'-phosphomonoester.</text>
</comment>
<evidence type="ECO:0000256" key="1">
    <source>
        <dbReference type="ARBA" id="ARBA00022801"/>
    </source>
</evidence>
<dbReference type="Proteomes" id="UP001419910">
    <property type="component" value="Unassembled WGS sequence"/>
</dbReference>
<name>A0ABU9Y1L5_9SPHN</name>
<feature type="short sequence motif" description="HXTX 1" evidence="2">
    <location>
        <begin position="37"/>
        <end position="40"/>
    </location>
</feature>
<accession>A0ABU9Y1L5</accession>
<protein>
    <recommendedName>
        <fullName evidence="2">RNA 2',3'-cyclic phosphodiesterase</fullName>
        <shortName evidence="2">RNA 2',3'-CPDase</shortName>
        <ecNumber evidence="2">3.1.4.58</ecNumber>
    </recommendedName>
</protein>
<organism evidence="3 4">
    <name type="scientific">Sphingomonas oligophenolica</name>
    <dbReference type="NCBI Taxonomy" id="301154"/>
    <lineage>
        <taxon>Bacteria</taxon>
        <taxon>Pseudomonadati</taxon>
        <taxon>Pseudomonadota</taxon>
        <taxon>Alphaproteobacteria</taxon>
        <taxon>Sphingomonadales</taxon>
        <taxon>Sphingomonadaceae</taxon>
        <taxon>Sphingomonas</taxon>
    </lineage>
</organism>
<keyword evidence="4" id="KW-1185">Reference proteome</keyword>
<evidence type="ECO:0000313" key="4">
    <source>
        <dbReference type="Proteomes" id="UP001419910"/>
    </source>
</evidence>
<comment type="catalytic activity">
    <reaction evidence="2">
        <text>a 3'-end 2',3'-cyclophospho-ribonucleotide-RNA + H2O = a 3'-end 2'-phospho-ribonucleotide-RNA + H(+)</text>
        <dbReference type="Rhea" id="RHEA:11828"/>
        <dbReference type="Rhea" id="RHEA-COMP:10464"/>
        <dbReference type="Rhea" id="RHEA-COMP:17353"/>
        <dbReference type="ChEBI" id="CHEBI:15377"/>
        <dbReference type="ChEBI" id="CHEBI:15378"/>
        <dbReference type="ChEBI" id="CHEBI:83064"/>
        <dbReference type="ChEBI" id="CHEBI:173113"/>
        <dbReference type="EC" id="3.1.4.58"/>
    </reaction>
</comment>
<evidence type="ECO:0000256" key="2">
    <source>
        <dbReference type="HAMAP-Rule" id="MF_01940"/>
    </source>
</evidence>
<dbReference type="Gene3D" id="3.90.1140.10">
    <property type="entry name" value="Cyclic phosphodiesterase"/>
    <property type="match status" value="1"/>
</dbReference>
<comment type="similarity">
    <text evidence="2">Belongs to the 2H phosphoesterase superfamily. ThpR family.</text>
</comment>
<sequence length="180" mass="19895">MHRLFVALRPPPPIRAHLAATMEGVPRARWQDDEQIHLTLRYIGEVDRRAAEEIVLALGHVHAAPIEVALAGVGGFEKKGRTDALWAGVTPHDALAALHRKVDHALIRVGLAPEGRAYLPHITLARLSRNAGFGPEIERWLATHAALSSPVFRLDYLTLFESHLGGEAARYEVVERWPLG</sequence>
<dbReference type="InterPro" id="IPR004175">
    <property type="entry name" value="RNA_CPDase"/>
</dbReference>
<keyword evidence="1 2" id="KW-0378">Hydrolase</keyword>